<dbReference type="InterPro" id="IPR036249">
    <property type="entry name" value="Thioredoxin-like_sf"/>
</dbReference>
<gene>
    <name evidence="3" type="ORF">CYMTET_9967</name>
</gene>
<dbReference type="PANTHER" id="PTHR47571">
    <property type="entry name" value="THIOREDOXIN-LIKE 3-3"/>
    <property type="match status" value="1"/>
</dbReference>
<keyword evidence="4" id="KW-1185">Reference proteome</keyword>
<dbReference type="CDD" id="cd02947">
    <property type="entry name" value="TRX_family"/>
    <property type="match status" value="1"/>
</dbReference>
<accession>A0AAE0LEX7</accession>
<organism evidence="3 4">
    <name type="scientific">Cymbomonas tetramitiformis</name>
    <dbReference type="NCBI Taxonomy" id="36881"/>
    <lineage>
        <taxon>Eukaryota</taxon>
        <taxon>Viridiplantae</taxon>
        <taxon>Chlorophyta</taxon>
        <taxon>Pyramimonadophyceae</taxon>
        <taxon>Pyramimonadales</taxon>
        <taxon>Pyramimonadaceae</taxon>
        <taxon>Cymbomonas</taxon>
    </lineage>
</organism>
<evidence type="ECO:0000313" key="4">
    <source>
        <dbReference type="Proteomes" id="UP001190700"/>
    </source>
</evidence>
<dbReference type="InterPro" id="IPR013766">
    <property type="entry name" value="Thioredoxin_domain"/>
</dbReference>
<dbReference type="Proteomes" id="UP001190700">
    <property type="component" value="Unassembled WGS sequence"/>
</dbReference>
<protein>
    <recommendedName>
        <fullName evidence="2">Thioredoxin domain-containing protein</fullName>
    </recommendedName>
</protein>
<proteinExistence type="predicted"/>
<feature type="region of interest" description="Disordered" evidence="1">
    <location>
        <begin position="1"/>
        <end position="25"/>
    </location>
</feature>
<dbReference type="Gene3D" id="3.40.30.10">
    <property type="entry name" value="Glutaredoxin"/>
    <property type="match status" value="1"/>
</dbReference>
<dbReference type="AlphaFoldDB" id="A0AAE0LEX7"/>
<sequence>MWGRGKSAHSQTENSFSNAQRDSTAGWQVTDATPFKAKATTVPRKFQSVIGAKNDEDFKEILRFASARTVITNFGAVWCDHCKIMYPEFMRLAEEFTQPLYVVTDVDAVPFTSKDIRYTPTFSFYKKGKKVDEIFGSNQQQLRDHVWLHSTPS</sequence>
<comment type="caution">
    <text evidence="3">The sequence shown here is derived from an EMBL/GenBank/DDBJ whole genome shotgun (WGS) entry which is preliminary data.</text>
</comment>
<feature type="compositionally biased region" description="Polar residues" evidence="1">
    <location>
        <begin position="8"/>
        <end position="25"/>
    </location>
</feature>
<name>A0AAE0LEX7_9CHLO</name>
<dbReference type="InterPro" id="IPR044193">
    <property type="entry name" value="TRL33"/>
</dbReference>
<dbReference type="Pfam" id="PF00085">
    <property type="entry name" value="Thioredoxin"/>
    <property type="match status" value="1"/>
</dbReference>
<dbReference type="EMBL" id="LGRX02003390">
    <property type="protein sequence ID" value="KAK3282290.1"/>
    <property type="molecule type" value="Genomic_DNA"/>
</dbReference>
<dbReference type="SUPFAM" id="SSF52833">
    <property type="entry name" value="Thioredoxin-like"/>
    <property type="match status" value="1"/>
</dbReference>
<evidence type="ECO:0000259" key="2">
    <source>
        <dbReference type="Pfam" id="PF00085"/>
    </source>
</evidence>
<reference evidence="3 4" key="1">
    <citation type="journal article" date="2015" name="Genome Biol. Evol.">
        <title>Comparative Genomics of a Bacterivorous Green Alga Reveals Evolutionary Causalities and Consequences of Phago-Mixotrophic Mode of Nutrition.</title>
        <authorList>
            <person name="Burns J.A."/>
            <person name="Paasch A."/>
            <person name="Narechania A."/>
            <person name="Kim E."/>
        </authorList>
    </citation>
    <scope>NUCLEOTIDE SEQUENCE [LARGE SCALE GENOMIC DNA]</scope>
    <source>
        <strain evidence="3 4">PLY_AMNH</strain>
    </source>
</reference>
<evidence type="ECO:0000313" key="3">
    <source>
        <dbReference type="EMBL" id="KAK3282290.1"/>
    </source>
</evidence>
<feature type="domain" description="Thioredoxin" evidence="2">
    <location>
        <begin position="53"/>
        <end position="144"/>
    </location>
</feature>
<dbReference type="PANTHER" id="PTHR47571:SF1">
    <property type="entry name" value="THIOREDOXIN-LIKE 3-3"/>
    <property type="match status" value="1"/>
</dbReference>
<evidence type="ECO:0000256" key="1">
    <source>
        <dbReference type="SAM" id="MobiDB-lite"/>
    </source>
</evidence>